<organism evidence="1 2">
    <name type="scientific">Brassica rapa subsp. trilocularis</name>
    <dbReference type="NCBI Taxonomy" id="1813537"/>
    <lineage>
        <taxon>Eukaryota</taxon>
        <taxon>Viridiplantae</taxon>
        <taxon>Streptophyta</taxon>
        <taxon>Embryophyta</taxon>
        <taxon>Tracheophyta</taxon>
        <taxon>Spermatophyta</taxon>
        <taxon>Magnoliopsida</taxon>
        <taxon>eudicotyledons</taxon>
        <taxon>Gunneridae</taxon>
        <taxon>Pentapetalae</taxon>
        <taxon>rosids</taxon>
        <taxon>malvids</taxon>
        <taxon>Brassicales</taxon>
        <taxon>Brassicaceae</taxon>
        <taxon>Brassiceae</taxon>
        <taxon>Brassica</taxon>
    </lineage>
</organism>
<gene>
    <name evidence="1" type="primary">A02g510110.1_BraROA</name>
    <name evidence="1" type="ORF">IGI04_007627</name>
</gene>
<proteinExistence type="predicted"/>
<sequence length="178" mass="20796">MPSAQALNRVFMLHKNTMRICFASDLRRLRIMILSAPALQKEKEKRQFFERFTLDAIKLLCIYDMPSAQALNRVFMLHKNTNLRRLRIMILSAPALQKEKEKRQFFERFTLDMVNKFKHSKAEQTTLASKLPSSQLNIHCNPIAGKRLHLKERPKLFPSLKVRVTCKTEGRSSSLDHS</sequence>
<reference evidence="1 2" key="1">
    <citation type="submission" date="2021-03" db="EMBL/GenBank/DDBJ databases">
        <authorList>
            <person name="King G.J."/>
            <person name="Bancroft I."/>
            <person name="Baten A."/>
            <person name="Bloomfield J."/>
            <person name="Borpatragohain P."/>
            <person name="He Z."/>
            <person name="Irish N."/>
            <person name="Irwin J."/>
            <person name="Liu K."/>
            <person name="Mauleon R.P."/>
            <person name="Moore J."/>
            <person name="Morris R."/>
            <person name="Ostergaard L."/>
            <person name="Wang B."/>
            <person name="Wells R."/>
        </authorList>
    </citation>
    <scope>NUCLEOTIDE SEQUENCE [LARGE SCALE GENOMIC DNA]</scope>
    <source>
        <strain evidence="1">R-o-18</strain>
        <tissue evidence="1">Leaf</tissue>
    </source>
</reference>
<evidence type="ECO:0000313" key="2">
    <source>
        <dbReference type="Proteomes" id="UP000823674"/>
    </source>
</evidence>
<dbReference type="EMBL" id="JADBGQ010000002">
    <property type="protein sequence ID" value="KAG5411308.1"/>
    <property type="molecule type" value="Genomic_DNA"/>
</dbReference>
<evidence type="ECO:0000313" key="1">
    <source>
        <dbReference type="EMBL" id="KAG5411308.1"/>
    </source>
</evidence>
<keyword evidence="2" id="KW-1185">Reference proteome</keyword>
<accession>A0ABQ7NK84</accession>
<name>A0ABQ7NK84_BRACM</name>
<dbReference type="Proteomes" id="UP000823674">
    <property type="component" value="Chromosome A02"/>
</dbReference>
<protein>
    <submittedName>
        <fullName evidence="1">Uncharacterized protein</fullName>
    </submittedName>
</protein>
<comment type="caution">
    <text evidence="1">The sequence shown here is derived from an EMBL/GenBank/DDBJ whole genome shotgun (WGS) entry which is preliminary data.</text>
</comment>